<gene>
    <name evidence="2" type="ORF">TPAB3V08_LOCUS15123</name>
</gene>
<evidence type="ECO:0000313" key="2">
    <source>
        <dbReference type="EMBL" id="CAG2068180.1"/>
    </source>
</evidence>
<dbReference type="EMBL" id="CAJPIN010083782">
    <property type="protein sequence ID" value="CAG2068180.1"/>
    <property type="molecule type" value="Genomic_DNA"/>
</dbReference>
<organism evidence="2 3">
    <name type="scientific">Timema podura</name>
    <name type="common">Walking stick</name>
    <dbReference type="NCBI Taxonomy" id="61482"/>
    <lineage>
        <taxon>Eukaryota</taxon>
        <taxon>Metazoa</taxon>
        <taxon>Ecdysozoa</taxon>
        <taxon>Arthropoda</taxon>
        <taxon>Hexapoda</taxon>
        <taxon>Insecta</taxon>
        <taxon>Pterygota</taxon>
        <taxon>Neoptera</taxon>
        <taxon>Polyneoptera</taxon>
        <taxon>Phasmatodea</taxon>
        <taxon>Timematodea</taxon>
        <taxon>Timematoidea</taxon>
        <taxon>Timematidae</taxon>
        <taxon>Timema</taxon>
    </lineage>
</organism>
<feature type="region of interest" description="Disordered" evidence="1">
    <location>
        <begin position="13"/>
        <end position="44"/>
    </location>
</feature>
<accession>A0ABN7PNB0</accession>
<evidence type="ECO:0000313" key="3">
    <source>
        <dbReference type="Proteomes" id="UP001153148"/>
    </source>
</evidence>
<comment type="caution">
    <text evidence="2">The sequence shown here is derived from an EMBL/GenBank/DDBJ whole genome shotgun (WGS) entry which is preliminary data.</text>
</comment>
<reference evidence="2" key="1">
    <citation type="submission" date="2021-03" db="EMBL/GenBank/DDBJ databases">
        <authorList>
            <person name="Tran Van P."/>
        </authorList>
    </citation>
    <scope>NUCLEOTIDE SEQUENCE</scope>
</reference>
<name>A0ABN7PNB0_TIMPD</name>
<proteinExistence type="predicted"/>
<protein>
    <submittedName>
        <fullName evidence="2">Uncharacterized protein</fullName>
    </submittedName>
</protein>
<sequence>MYALQVHGGGIVPEVAPPAGVPTARDDVSSSSLLSAGDSEDQAGRIRKDLEDSSLIRSSKPYSYSYTQPTILYVPPSYQPGQYYYVVPDTTEHKTSYSKDEEKPLKVLDLSLATPTEYLHKTLVIKKPTLPTYHNPLLPLCKKIVALEESKKPETPQEHVYNYPNYPNYPKY</sequence>
<evidence type="ECO:0000256" key="1">
    <source>
        <dbReference type="SAM" id="MobiDB-lite"/>
    </source>
</evidence>
<keyword evidence="3" id="KW-1185">Reference proteome</keyword>
<dbReference type="Proteomes" id="UP001153148">
    <property type="component" value="Unassembled WGS sequence"/>
</dbReference>